<dbReference type="InterPro" id="IPR010657">
    <property type="entry name" value="ImpA_N"/>
</dbReference>
<feature type="compositionally biased region" description="Low complexity" evidence="1">
    <location>
        <begin position="256"/>
        <end position="271"/>
    </location>
</feature>
<proteinExistence type="predicted"/>
<dbReference type="InterPro" id="IPR017740">
    <property type="entry name" value="TssA-like"/>
</dbReference>
<name>A0AAU7NSF2_9GAMM</name>
<evidence type="ECO:0000313" key="3">
    <source>
        <dbReference type="EMBL" id="XBS19921.1"/>
    </source>
</evidence>
<dbReference type="Proteomes" id="UP001225378">
    <property type="component" value="Chromosome"/>
</dbReference>
<dbReference type="RefSeq" id="WP_305907343.1">
    <property type="nucleotide sequence ID" value="NZ_CP157743.1"/>
</dbReference>
<keyword evidence="4" id="KW-1185">Reference proteome</keyword>
<protein>
    <submittedName>
        <fullName evidence="3">Type VI secretion system protein TssA</fullName>
    </submittedName>
</protein>
<evidence type="ECO:0000256" key="1">
    <source>
        <dbReference type="SAM" id="MobiDB-lite"/>
    </source>
</evidence>
<dbReference type="NCBIfam" id="TIGR03363">
    <property type="entry name" value="VI_chp_8"/>
    <property type="match status" value="1"/>
</dbReference>
<dbReference type="PANTHER" id="PTHR37951">
    <property type="entry name" value="CYTOPLASMIC PROTEIN-RELATED"/>
    <property type="match status" value="1"/>
</dbReference>
<evidence type="ECO:0000313" key="4">
    <source>
        <dbReference type="Proteomes" id="UP001225378"/>
    </source>
</evidence>
<dbReference type="EMBL" id="CP157743">
    <property type="protein sequence ID" value="XBS19921.1"/>
    <property type="molecule type" value="Genomic_DNA"/>
</dbReference>
<gene>
    <name evidence="3" type="primary">tssA</name>
    <name evidence="3" type="ORF">Q9L42_016405</name>
</gene>
<dbReference type="Pfam" id="PF06812">
    <property type="entry name" value="ImpA_N"/>
    <property type="match status" value="1"/>
</dbReference>
<feature type="region of interest" description="Disordered" evidence="1">
    <location>
        <begin position="253"/>
        <end position="284"/>
    </location>
</feature>
<organism evidence="3 4">
    <name type="scientific">Methylomarinum roseum</name>
    <dbReference type="NCBI Taxonomy" id="3067653"/>
    <lineage>
        <taxon>Bacteria</taxon>
        <taxon>Pseudomonadati</taxon>
        <taxon>Pseudomonadota</taxon>
        <taxon>Gammaproteobacteria</taxon>
        <taxon>Methylococcales</taxon>
        <taxon>Methylococcaceae</taxon>
        <taxon>Methylomarinum</taxon>
    </lineage>
</organism>
<reference evidence="3 4" key="1">
    <citation type="journal article" date="2024" name="Microbiology">
        <title>Methylomarinum rosea sp. nov., a novel halophilic methanotrophic bacterium from the hypersaline Lake Elton.</title>
        <authorList>
            <person name="Suleimanov R.Z."/>
            <person name="Oshkin I.Y."/>
            <person name="Danilova O.V."/>
            <person name="Suzina N.E."/>
            <person name="Dedysh S.N."/>
        </authorList>
    </citation>
    <scope>NUCLEOTIDE SEQUENCE [LARGE SCALE GENOMIC DNA]</scope>
    <source>
        <strain evidence="3 4">Ch1-1</strain>
    </source>
</reference>
<sequence length="354" mass="39275">MSVEIEDYLNEIDAEQSCGEDLEYDPDFIALEQAIKGKPEQQIGDTIQEAEPPNWKEVRKAAEQLLARTRDFRVLIFYLRALAALEGFAGFAQGLELLKKLTESFWQDIHPQLDPDDDNDPTERINILMSLCDFETLLRPIQHIPLVESRAFGKFTLMDIHVAEGQATASEGEAPQSSDIDGAFQDCDGEQLVKTARAIADSQQYLNDLENFVTEQVGVGDAPSFADLRKLLKEIDVILSAWIDRRALQADDAPEAETASAETAQGETAATPSRAAPQTAVSTINNSEDVRKALNLICDYYKKHEPSSPVPILLHRVLRLVGKDFMEIMKDMAPNGVEQVEFLSGAADHESSPE</sequence>
<accession>A0AAU7NSF2</accession>
<evidence type="ECO:0000259" key="2">
    <source>
        <dbReference type="Pfam" id="PF06812"/>
    </source>
</evidence>
<dbReference type="KEGG" id="mech:Q9L42_016405"/>
<feature type="domain" description="ImpA N-terminal" evidence="2">
    <location>
        <begin position="9"/>
        <end position="132"/>
    </location>
</feature>
<dbReference type="PANTHER" id="PTHR37951:SF1">
    <property type="entry name" value="TYPE VI SECRETION SYSTEM COMPONENT TSSA1"/>
    <property type="match status" value="1"/>
</dbReference>
<dbReference type="AlphaFoldDB" id="A0AAU7NSF2"/>